<dbReference type="EMBL" id="CP060637">
    <property type="protein sequence ID" value="QNM15395.1"/>
    <property type="molecule type" value="Genomic_DNA"/>
</dbReference>
<evidence type="ECO:0000313" key="1">
    <source>
        <dbReference type="EMBL" id="QNM15395.1"/>
    </source>
</evidence>
<dbReference type="KEGG" id="fho:H9Q81_00710"/>
<dbReference type="InterPro" id="IPR051675">
    <property type="entry name" value="Endo/Exo/Phosphatase_dom_1"/>
</dbReference>
<protein>
    <submittedName>
        <fullName evidence="1">Helix-hairpin-helix domain-containing protein</fullName>
    </submittedName>
</protein>
<dbReference type="Gene3D" id="1.10.150.280">
    <property type="entry name" value="AF1531-like domain"/>
    <property type="match status" value="1"/>
</dbReference>
<dbReference type="GO" id="GO:0015627">
    <property type="term" value="C:type II protein secretion system complex"/>
    <property type="evidence" value="ECO:0007669"/>
    <property type="project" value="TreeGrafter"/>
</dbReference>
<reference evidence="1 2" key="1">
    <citation type="submission" date="2020-08" db="EMBL/GenBank/DDBJ databases">
        <authorList>
            <person name="Liu C."/>
            <person name="Sun Q."/>
        </authorList>
    </citation>
    <scope>NUCLEOTIDE SEQUENCE [LARGE SCALE GENOMIC DNA]</scope>
    <source>
        <strain evidence="1 2">NSJ-57</strain>
    </source>
</reference>
<proteinExistence type="predicted"/>
<accession>A0A7G9GX63</accession>
<dbReference type="SUPFAM" id="SSF47781">
    <property type="entry name" value="RuvA domain 2-like"/>
    <property type="match status" value="1"/>
</dbReference>
<sequence>MRLKKSILIVMVMAILSVLTYGAQLEKSNENYDLIISTNVLKEETRYVDINTATLEELSNSGITMRQAKLIMDYRDKTGGFQNLQELKRIKGIGQATYDKMKLVLMIKEPAQRKPLYINEATDEDMKLYGLDKKYIKKIRKHINRYGRVENNMELIKLLPNSTYEKYKTIIKYDK</sequence>
<dbReference type="Pfam" id="PF12836">
    <property type="entry name" value="HHH_3"/>
    <property type="match status" value="1"/>
</dbReference>
<organism evidence="1 2">
    <name type="scientific">Fusobacterium hominis</name>
    <dbReference type="NCBI Taxonomy" id="2764326"/>
    <lineage>
        <taxon>Bacteria</taxon>
        <taxon>Fusobacteriati</taxon>
        <taxon>Fusobacteriota</taxon>
        <taxon>Fusobacteriia</taxon>
        <taxon>Fusobacteriales</taxon>
        <taxon>Fusobacteriaceae</taxon>
        <taxon>Fusobacterium</taxon>
    </lineage>
</organism>
<dbReference type="RefSeq" id="WP_101473502.1">
    <property type="nucleotide sequence ID" value="NZ_CP060637.1"/>
</dbReference>
<evidence type="ECO:0000313" key="2">
    <source>
        <dbReference type="Proteomes" id="UP000515913"/>
    </source>
</evidence>
<dbReference type="GO" id="GO:0015628">
    <property type="term" value="P:protein secretion by the type II secretion system"/>
    <property type="evidence" value="ECO:0007669"/>
    <property type="project" value="TreeGrafter"/>
</dbReference>
<dbReference type="NCBIfam" id="TIGR00426">
    <property type="entry name" value="competence protein ComEA helix-hairpin-helix repeat region"/>
    <property type="match status" value="1"/>
</dbReference>
<dbReference type="PANTHER" id="PTHR21180:SF32">
    <property type="entry name" value="ENDONUCLEASE_EXONUCLEASE_PHOSPHATASE FAMILY DOMAIN-CONTAINING PROTEIN 1"/>
    <property type="match status" value="1"/>
</dbReference>
<keyword evidence="2" id="KW-1185">Reference proteome</keyword>
<dbReference type="PANTHER" id="PTHR21180">
    <property type="entry name" value="ENDONUCLEASE/EXONUCLEASE/PHOSPHATASE FAMILY DOMAIN-CONTAINING PROTEIN 1"/>
    <property type="match status" value="1"/>
</dbReference>
<gene>
    <name evidence="1" type="ORF">H9Q81_00710</name>
</gene>
<name>A0A7G9GX63_9FUSO</name>
<dbReference type="Proteomes" id="UP000515913">
    <property type="component" value="Chromosome"/>
</dbReference>
<dbReference type="InterPro" id="IPR004509">
    <property type="entry name" value="Competence_ComEA_HhH"/>
</dbReference>
<dbReference type="InterPro" id="IPR010994">
    <property type="entry name" value="RuvA_2-like"/>
</dbReference>
<dbReference type="AlphaFoldDB" id="A0A7G9GX63"/>